<dbReference type="EMBL" id="JAATJH010000001">
    <property type="protein sequence ID" value="NJC24539.1"/>
    <property type="molecule type" value="Genomic_DNA"/>
</dbReference>
<evidence type="ECO:0000259" key="1">
    <source>
        <dbReference type="Pfam" id="PF01494"/>
    </source>
</evidence>
<dbReference type="PANTHER" id="PTHR42685">
    <property type="entry name" value="GERANYLGERANYL DIPHOSPHATE REDUCTASE"/>
    <property type="match status" value="1"/>
</dbReference>
<feature type="domain" description="FAD-binding" evidence="1">
    <location>
        <begin position="4"/>
        <end position="300"/>
    </location>
</feature>
<dbReference type="InterPro" id="IPR036188">
    <property type="entry name" value="FAD/NAD-bd_sf"/>
</dbReference>
<comment type="caution">
    <text evidence="2">The sequence shown here is derived from an EMBL/GenBank/DDBJ whole genome shotgun (WGS) entry which is preliminary data.</text>
</comment>
<proteinExistence type="predicted"/>
<dbReference type="SUPFAM" id="SSF51905">
    <property type="entry name" value="FAD/NAD(P)-binding domain"/>
    <property type="match status" value="1"/>
</dbReference>
<dbReference type="RefSeq" id="WP_168035363.1">
    <property type="nucleotide sequence ID" value="NZ_JAATJH010000001.1"/>
</dbReference>
<reference evidence="2 3" key="1">
    <citation type="submission" date="2020-03" db="EMBL/GenBank/DDBJ databases">
        <title>Genomic Encyclopedia of Type Strains, Phase IV (KMG-IV): sequencing the most valuable type-strain genomes for metagenomic binning, comparative biology and taxonomic classification.</title>
        <authorList>
            <person name="Goeker M."/>
        </authorList>
    </citation>
    <scope>NUCLEOTIDE SEQUENCE [LARGE SCALE GENOMIC DNA]</scope>
    <source>
        <strain evidence="2 3">DSM 105096</strain>
    </source>
</reference>
<dbReference type="InterPro" id="IPR011777">
    <property type="entry name" value="Geranylgeranyl_Rdtase_fam"/>
</dbReference>
<name>A0ABX0X699_9BACT</name>
<dbReference type="PRINTS" id="PR00420">
    <property type="entry name" value="RNGMNOXGNASE"/>
</dbReference>
<dbReference type="InterPro" id="IPR050407">
    <property type="entry name" value="Geranylgeranyl_reductase"/>
</dbReference>
<protein>
    <submittedName>
        <fullName evidence="2">Geranylgeranyl reductase family protein</fullName>
    </submittedName>
</protein>
<evidence type="ECO:0000313" key="3">
    <source>
        <dbReference type="Proteomes" id="UP000770785"/>
    </source>
</evidence>
<organism evidence="2 3">
    <name type="scientific">Neolewinella antarctica</name>
    <dbReference type="NCBI Taxonomy" id="442734"/>
    <lineage>
        <taxon>Bacteria</taxon>
        <taxon>Pseudomonadati</taxon>
        <taxon>Bacteroidota</taxon>
        <taxon>Saprospiria</taxon>
        <taxon>Saprospirales</taxon>
        <taxon>Lewinellaceae</taxon>
        <taxon>Neolewinella</taxon>
    </lineage>
</organism>
<dbReference type="Gene3D" id="3.50.50.60">
    <property type="entry name" value="FAD/NAD(P)-binding domain"/>
    <property type="match status" value="1"/>
</dbReference>
<dbReference type="Proteomes" id="UP000770785">
    <property type="component" value="Unassembled WGS sequence"/>
</dbReference>
<accession>A0ABX0X699</accession>
<sequence>MQEFDIIVIGAGPGGSTFVRALRDSSLRIALIDKDEFPRDKICGDAIPGTAVSVGRRLDPDFWRGLPSLNRINGITVQSPSGISAGASYVTEGYTCTRLNFDDYLVKAALTNPRLTTFFGTRVKKILWEKGQTTVELPGGATLTAPMVVGADGAHSVVARACTETSMDRGHHAAAVRAYYRGVSGLDEDRLAAYLLTDFLPGYFWIFPLGGDLYNVGFGMLSRHVSESKIDLRTALDRIVRESPLAATHFAGAEQVSKNEGFGLPLGSRVVPRSGHGFVLLGDAAGLVDPASGEGIGNAMISAEIAADVVRSGFQESRLDAAFLKEYDRRVQKRLGLGFKLKYWGQLLTADRPWLLDGAIKLVAKNKLALWAITKLV</sequence>
<dbReference type="Pfam" id="PF01494">
    <property type="entry name" value="FAD_binding_3"/>
    <property type="match status" value="1"/>
</dbReference>
<gene>
    <name evidence="2" type="ORF">GGR27_000020</name>
</gene>
<dbReference type="PANTHER" id="PTHR42685:SF22">
    <property type="entry name" value="CONDITIONED MEDIUM FACTOR RECEPTOR 1"/>
    <property type="match status" value="1"/>
</dbReference>
<evidence type="ECO:0000313" key="2">
    <source>
        <dbReference type="EMBL" id="NJC24539.1"/>
    </source>
</evidence>
<dbReference type="InterPro" id="IPR002938">
    <property type="entry name" value="FAD-bd"/>
</dbReference>
<keyword evidence="3" id="KW-1185">Reference proteome</keyword>
<dbReference type="NCBIfam" id="TIGR02032">
    <property type="entry name" value="GG-red-SF"/>
    <property type="match status" value="1"/>
</dbReference>